<dbReference type="Pfam" id="PF07883">
    <property type="entry name" value="Cupin_2"/>
    <property type="match status" value="1"/>
</dbReference>
<dbReference type="SUPFAM" id="SSF51182">
    <property type="entry name" value="RmlC-like cupins"/>
    <property type="match status" value="1"/>
</dbReference>
<accession>A0A0J6VU89</accession>
<sequence>MAAMQKVSIEALARQQLERAASTGRNAADTVVGGHERILRQTVVGMTAGSEMSEHANPGEATIFVLRGSVRLIAGDDQWDGRTGDLLVIPDAHHSLLALEDAAILLTVAKRP</sequence>
<evidence type="ECO:0000313" key="3">
    <source>
        <dbReference type="Proteomes" id="UP000036313"/>
    </source>
</evidence>
<dbReference type="AlphaFoldDB" id="A0A0J6VU89"/>
<evidence type="ECO:0000259" key="1">
    <source>
        <dbReference type="Pfam" id="PF07883"/>
    </source>
</evidence>
<dbReference type="PANTHER" id="PTHR37694:SF1">
    <property type="entry name" value="SLR8022 PROTEIN"/>
    <property type="match status" value="1"/>
</dbReference>
<gene>
    <name evidence="2" type="ORF">MOBUDSM44075_03906</name>
</gene>
<dbReference type="Gene3D" id="2.60.120.10">
    <property type="entry name" value="Jelly Rolls"/>
    <property type="match status" value="1"/>
</dbReference>
<dbReference type="InterPro" id="IPR013096">
    <property type="entry name" value="Cupin_2"/>
</dbReference>
<feature type="domain" description="Cupin type-2" evidence="1">
    <location>
        <begin position="44"/>
        <end position="95"/>
    </location>
</feature>
<evidence type="ECO:0000313" key="2">
    <source>
        <dbReference type="EMBL" id="KMO73038.1"/>
    </source>
</evidence>
<dbReference type="InterPro" id="IPR011051">
    <property type="entry name" value="RmlC_Cupin_sf"/>
</dbReference>
<dbReference type="PATRIC" id="fig|1807.14.peg.3931"/>
<name>A0A0J6VU89_9MYCO</name>
<dbReference type="InterPro" id="IPR014710">
    <property type="entry name" value="RmlC-like_jellyroll"/>
</dbReference>
<proteinExistence type="predicted"/>
<dbReference type="EMBL" id="JYNU01000027">
    <property type="protein sequence ID" value="KMO73038.1"/>
    <property type="molecule type" value="Genomic_DNA"/>
</dbReference>
<dbReference type="PANTHER" id="PTHR37694">
    <property type="entry name" value="SLR8022 PROTEIN"/>
    <property type="match status" value="1"/>
</dbReference>
<comment type="caution">
    <text evidence="2">The sequence shown here is derived from an EMBL/GenBank/DDBJ whole genome shotgun (WGS) entry which is preliminary data.</text>
</comment>
<reference evidence="2 3" key="1">
    <citation type="journal article" date="2015" name="Genome Biol. Evol.">
        <title>Characterization of Three Mycobacterium spp. with Potential Use in Bioremediation by Genome Sequencing and Comparative Genomics.</title>
        <authorList>
            <person name="Das S."/>
            <person name="Pettersson B.M."/>
            <person name="Behra P.R."/>
            <person name="Ramesh M."/>
            <person name="Dasgupta S."/>
            <person name="Bhattacharya A."/>
            <person name="Kirsebom L.A."/>
        </authorList>
    </citation>
    <scope>NUCLEOTIDE SEQUENCE [LARGE SCALE GENOMIC DNA]</scope>
    <source>
        <strain evidence="2 3">DSM 44075</strain>
    </source>
</reference>
<dbReference type="CDD" id="cd02230">
    <property type="entry name" value="cupin_HP0902-like"/>
    <property type="match status" value="1"/>
</dbReference>
<protein>
    <recommendedName>
        <fullName evidence="1">Cupin type-2 domain-containing protein</fullName>
    </recommendedName>
</protein>
<dbReference type="Proteomes" id="UP000036313">
    <property type="component" value="Unassembled WGS sequence"/>
</dbReference>
<organism evidence="2 3">
    <name type="scientific">Mycolicibacterium obuense</name>
    <dbReference type="NCBI Taxonomy" id="1807"/>
    <lineage>
        <taxon>Bacteria</taxon>
        <taxon>Bacillati</taxon>
        <taxon>Actinomycetota</taxon>
        <taxon>Actinomycetes</taxon>
        <taxon>Mycobacteriales</taxon>
        <taxon>Mycobacteriaceae</taxon>
        <taxon>Mycolicibacterium</taxon>
    </lineage>
</organism>